<feature type="domain" description="Hydantoinase/oxoprolinase N-terminal" evidence="2">
    <location>
        <begin position="10"/>
        <end position="187"/>
    </location>
</feature>
<feature type="domain" description="Hydantoinase A/oxoprolinase" evidence="1">
    <location>
        <begin position="209"/>
        <end position="497"/>
    </location>
</feature>
<reference evidence="4" key="1">
    <citation type="submission" date="2017-09" db="EMBL/GenBank/DDBJ databases">
        <title>Complete Genome Sequence of ansamitocin-producing Bacterium Actinosynnema pretiosum X47.</title>
        <authorList>
            <person name="Cao G."/>
            <person name="Zong G."/>
            <person name="Zhong C."/>
            <person name="Fu J."/>
        </authorList>
    </citation>
    <scope>NUCLEOTIDE SEQUENCE [LARGE SCALE GENOMIC DNA]</scope>
    <source>
        <strain evidence="4">X47</strain>
    </source>
</reference>
<dbReference type="SUPFAM" id="SSF53067">
    <property type="entry name" value="Actin-like ATPase domain"/>
    <property type="match status" value="1"/>
</dbReference>
<protein>
    <recommendedName>
        <fullName evidence="6">N-methylhydantoinase A</fullName>
    </recommendedName>
</protein>
<dbReference type="InterPro" id="IPR008040">
    <property type="entry name" value="Hydant_A_N"/>
</dbReference>
<dbReference type="Pfam" id="PF19278">
    <property type="entry name" value="Hydant_A_C"/>
    <property type="match status" value="1"/>
</dbReference>
<dbReference type="InterPro" id="IPR002821">
    <property type="entry name" value="Hydantoinase_A"/>
</dbReference>
<accession>A0A290Z5U2</accession>
<evidence type="ECO:0000313" key="4">
    <source>
        <dbReference type="EMBL" id="ATE54333.1"/>
    </source>
</evidence>
<dbReference type="Pfam" id="PF01968">
    <property type="entry name" value="Hydantoinase_A"/>
    <property type="match status" value="1"/>
</dbReference>
<dbReference type="KEGG" id="apre:CNX65_14385"/>
<keyword evidence="5" id="KW-1185">Reference proteome</keyword>
<dbReference type="AlphaFoldDB" id="A0A290Z5U2"/>
<name>A0A290Z5U2_9PSEU</name>
<dbReference type="InterPro" id="IPR045079">
    <property type="entry name" value="Oxoprolinase-like"/>
</dbReference>
<evidence type="ECO:0008006" key="6">
    <source>
        <dbReference type="Google" id="ProtNLM"/>
    </source>
</evidence>
<evidence type="ECO:0000259" key="2">
    <source>
        <dbReference type="Pfam" id="PF05378"/>
    </source>
</evidence>
<dbReference type="InterPro" id="IPR049517">
    <property type="entry name" value="ACX-like_C"/>
</dbReference>
<feature type="domain" description="Acetophenone carboxylase-like C-terminal" evidence="3">
    <location>
        <begin position="510"/>
        <end position="672"/>
    </location>
</feature>
<dbReference type="PANTHER" id="PTHR11365:SF23">
    <property type="entry name" value="HYPOTHETICAL 5-OXOPROLINASE (EUROFUNG)-RELATED"/>
    <property type="match status" value="1"/>
</dbReference>
<evidence type="ECO:0000259" key="3">
    <source>
        <dbReference type="Pfam" id="PF19278"/>
    </source>
</evidence>
<evidence type="ECO:0000259" key="1">
    <source>
        <dbReference type="Pfam" id="PF01968"/>
    </source>
</evidence>
<dbReference type="Proteomes" id="UP000218505">
    <property type="component" value="Chromosome"/>
</dbReference>
<dbReference type="Pfam" id="PF05378">
    <property type="entry name" value="Hydant_A_N"/>
    <property type="match status" value="1"/>
</dbReference>
<evidence type="ECO:0000313" key="5">
    <source>
        <dbReference type="Proteomes" id="UP000218505"/>
    </source>
</evidence>
<dbReference type="EMBL" id="CP023445">
    <property type="protein sequence ID" value="ATE54333.1"/>
    <property type="molecule type" value="Genomic_DNA"/>
</dbReference>
<organism evidence="4 5">
    <name type="scientific">Actinosynnema pretiosum</name>
    <dbReference type="NCBI Taxonomy" id="42197"/>
    <lineage>
        <taxon>Bacteria</taxon>
        <taxon>Bacillati</taxon>
        <taxon>Actinomycetota</taxon>
        <taxon>Actinomycetes</taxon>
        <taxon>Pseudonocardiales</taxon>
        <taxon>Pseudonocardiaceae</taxon>
        <taxon>Actinosynnema</taxon>
    </lineage>
</organism>
<dbReference type="GO" id="GO:0006749">
    <property type="term" value="P:glutathione metabolic process"/>
    <property type="evidence" value="ECO:0007669"/>
    <property type="project" value="TreeGrafter"/>
</dbReference>
<dbReference type="GO" id="GO:0017168">
    <property type="term" value="F:5-oxoprolinase (ATP-hydrolyzing) activity"/>
    <property type="evidence" value="ECO:0007669"/>
    <property type="project" value="TreeGrafter"/>
</dbReference>
<dbReference type="InterPro" id="IPR043129">
    <property type="entry name" value="ATPase_NBD"/>
</dbReference>
<dbReference type="GO" id="GO:0005829">
    <property type="term" value="C:cytosol"/>
    <property type="evidence" value="ECO:0007669"/>
    <property type="project" value="TreeGrafter"/>
</dbReference>
<sequence>MTIEPTRRYRLGVDVGGTFTDVVLADSATGELITDKVPSDAAQPARAVVAGVFGVLERAGVSPAQVEHFSHGQTFALNTVLQRSGARVGLLVTAGFPDLLAIGRLRLDDPIDMFAEPARPLVDQRDVREIRQRHRADGAVEHELDPAEVVAAVRDLVADGVEAVAVAFLHSHKHPEHERRAAAAIAEAFPDLPVACSALLWPEEKEFERATVAVLAAHVGRALGGYLAHLSTALREAGLVCPLHITRSNGGVASIDHEPDQVLRAAVETLLSGPASGVAGVVRLAADTGLRDVVTMDMGGTSVDCAVVRGEVPYSTESVIGEFPLIIPSVEVSSIGAGGGSVVRVDRAGVLKVGPRSAGARPGPACYGRGGAEPTLTDAYVLCGYLDPADFAAGALTIDVGAARAAMAPVAEALGLTVEQAAEAAVSVATAMMHAQLVPLCAQHGVDPSALTMVAYGGAGPVQAALLARALNVAEVVVPASPGTLCAYGALATDMRVDLVAPIGGATDDAELRKAWDGLETRALAWYGEQDHGLHPDVRVTRWADVQLVGQSFTLPVSLPEDAEPGVPALRQGFAEAYRRAYAVDPGPGELDVRSVRVVLAATAELPRAPWRASGDAESLPHTVIEDGVAVPALVHRRSSLATGAELVGPAVVSAPDTTIFVPSGCRAVVDGLGNLRIAVTPAERKAARA</sequence>
<dbReference type="PANTHER" id="PTHR11365">
    <property type="entry name" value="5-OXOPROLINASE RELATED"/>
    <property type="match status" value="1"/>
</dbReference>
<dbReference type="RefSeq" id="WP_096493379.1">
    <property type="nucleotide sequence ID" value="NZ_CP023445.1"/>
</dbReference>
<gene>
    <name evidence="4" type="ORF">CNX65_14385</name>
</gene>
<proteinExistence type="predicted"/>